<accession>A0AAV7X0W4</accession>
<evidence type="ECO:0000256" key="1">
    <source>
        <dbReference type="SAM" id="MobiDB-lite"/>
    </source>
</evidence>
<evidence type="ECO:0000313" key="3">
    <source>
        <dbReference type="Proteomes" id="UP001066276"/>
    </source>
</evidence>
<comment type="caution">
    <text evidence="2">The sequence shown here is derived from an EMBL/GenBank/DDBJ whole genome shotgun (WGS) entry which is preliminary data.</text>
</comment>
<reference evidence="2" key="1">
    <citation type="journal article" date="2022" name="bioRxiv">
        <title>Sequencing and chromosome-scale assembly of the giantPleurodeles waltlgenome.</title>
        <authorList>
            <person name="Brown T."/>
            <person name="Elewa A."/>
            <person name="Iarovenko S."/>
            <person name="Subramanian E."/>
            <person name="Araus A.J."/>
            <person name="Petzold A."/>
            <person name="Susuki M."/>
            <person name="Suzuki K.-i.T."/>
            <person name="Hayashi T."/>
            <person name="Toyoda A."/>
            <person name="Oliveira C."/>
            <person name="Osipova E."/>
            <person name="Leigh N.D."/>
            <person name="Simon A."/>
            <person name="Yun M.H."/>
        </authorList>
    </citation>
    <scope>NUCLEOTIDE SEQUENCE</scope>
    <source>
        <strain evidence="2">20211129_DDA</strain>
        <tissue evidence="2">Liver</tissue>
    </source>
</reference>
<name>A0AAV7X0W4_PLEWA</name>
<protein>
    <submittedName>
        <fullName evidence="2">Uncharacterized protein</fullName>
    </submittedName>
</protein>
<feature type="compositionally biased region" description="Basic and acidic residues" evidence="1">
    <location>
        <begin position="140"/>
        <end position="149"/>
    </location>
</feature>
<feature type="region of interest" description="Disordered" evidence="1">
    <location>
        <begin position="48"/>
        <end position="102"/>
    </location>
</feature>
<dbReference type="EMBL" id="JANPWB010000001">
    <property type="protein sequence ID" value="KAJ1218771.1"/>
    <property type="molecule type" value="Genomic_DNA"/>
</dbReference>
<dbReference type="AlphaFoldDB" id="A0AAV7X0W4"/>
<sequence>MFQPRIANWASPDRAIQQAEGKAFPALTSPLPQLGVVLSAWPTTAHPRLRRQGCRSPPVRGSRAVSPPSQGNGPTLAPACPARGCQAAPHQGTRASVRHTPLHRQSRRILPLPGVCGQLPSRGRPVNTSPPPHCIGPRGNQKEPTELTSDRPCWLAPPPHSCWRLRDPEDCPPGEGEKKKAVLEVTSKTVHLY</sequence>
<organism evidence="2 3">
    <name type="scientific">Pleurodeles waltl</name>
    <name type="common">Iberian ribbed newt</name>
    <dbReference type="NCBI Taxonomy" id="8319"/>
    <lineage>
        <taxon>Eukaryota</taxon>
        <taxon>Metazoa</taxon>
        <taxon>Chordata</taxon>
        <taxon>Craniata</taxon>
        <taxon>Vertebrata</taxon>
        <taxon>Euteleostomi</taxon>
        <taxon>Amphibia</taxon>
        <taxon>Batrachia</taxon>
        <taxon>Caudata</taxon>
        <taxon>Salamandroidea</taxon>
        <taxon>Salamandridae</taxon>
        <taxon>Pleurodelinae</taxon>
        <taxon>Pleurodeles</taxon>
    </lineage>
</organism>
<dbReference type="Proteomes" id="UP001066276">
    <property type="component" value="Chromosome 1_1"/>
</dbReference>
<proteinExistence type="predicted"/>
<feature type="region of interest" description="Disordered" evidence="1">
    <location>
        <begin position="123"/>
        <end position="150"/>
    </location>
</feature>
<evidence type="ECO:0000313" key="2">
    <source>
        <dbReference type="EMBL" id="KAJ1218771.1"/>
    </source>
</evidence>
<gene>
    <name evidence="2" type="ORF">NDU88_006347</name>
</gene>
<keyword evidence="3" id="KW-1185">Reference proteome</keyword>